<dbReference type="GO" id="GO:0016747">
    <property type="term" value="F:acyltransferase activity, transferring groups other than amino-acyl groups"/>
    <property type="evidence" value="ECO:0007669"/>
    <property type="project" value="InterPro"/>
</dbReference>
<dbReference type="Pfam" id="PF00195">
    <property type="entry name" value="Chal_sti_synt_N"/>
    <property type="match status" value="1"/>
</dbReference>
<evidence type="ECO:0000256" key="3">
    <source>
        <dbReference type="PIRSR" id="PIRSR000451-1"/>
    </source>
</evidence>
<dbReference type="InterPro" id="IPR001099">
    <property type="entry name" value="Chalcone/stilbene_synt_N"/>
</dbReference>
<dbReference type="InterPro" id="IPR011141">
    <property type="entry name" value="Polyketide_synthase_type-III"/>
</dbReference>
<dbReference type="AlphaFoldDB" id="A0A142EK14"/>
<keyword evidence="7" id="KW-1185">Reference proteome</keyword>
<name>A0A142EK14_9BACT</name>
<feature type="active site" description="Acyl-thioester intermediate" evidence="3">
    <location>
        <position position="155"/>
    </location>
</feature>
<dbReference type="GO" id="GO:0030639">
    <property type="term" value="P:polyketide biosynthetic process"/>
    <property type="evidence" value="ECO:0007669"/>
    <property type="project" value="TreeGrafter"/>
</dbReference>
<reference evidence="7" key="1">
    <citation type="submission" date="2015-09" db="EMBL/GenBank/DDBJ databases">
        <title>Complete sequence of Algoriphagus sp. M8-2.</title>
        <authorList>
            <person name="Shintani M."/>
        </authorList>
    </citation>
    <scope>NUCLEOTIDE SEQUENCE [LARGE SCALE GENOMIC DNA]</scope>
    <source>
        <strain evidence="7">M8-2</strain>
    </source>
</reference>
<dbReference type="PANTHER" id="PTHR11877:SF46">
    <property type="entry name" value="TYPE III POLYKETIDE SYNTHASE A"/>
    <property type="match status" value="1"/>
</dbReference>
<dbReference type="EMBL" id="CP012836">
    <property type="protein sequence ID" value="AMQ55469.1"/>
    <property type="molecule type" value="Genomic_DNA"/>
</dbReference>
<dbReference type="KEGG" id="alm:AO498_03590"/>
<evidence type="ECO:0000256" key="1">
    <source>
        <dbReference type="ARBA" id="ARBA00005531"/>
    </source>
</evidence>
<evidence type="ECO:0000256" key="2">
    <source>
        <dbReference type="ARBA" id="ARBA00022679"/>
    </source>
</evidence>
<evidence type="ECO:0000313" key="7">
    <source>
        <dbReference type="Proteomes" id="UP000073816"/>
    </source>
</evidence>
<dbReference type="RefSeq" id="WP_067543845.1">
    <property type="nucleotide sequence ID" value="NZ_CP012836.1"/>
</dbReference>
<keyword evidence="2" id="KW-0808">Transferase</keyword>
<dbReference type="InterPro" id="IPR012328">
    <property type="entry name" value="Chalcone/stilbene_synt_C"/>
</dbReference>
<dbReference type="Pfam" id="PF02797">
    <property type="entry name" value="Chal_sti_synt_C"/>
    <property type="match status" value="1"/>
</dbReference>
<evidence type="ECO:0000313" key="6">
    <source>
        <dbReference type="EMBL" id="AMQ55469.1"/>
    </source>
</evidence>
<feature type="domain" description="Chalcone/stilbene synthase C-terminal" evidence="5">
    <location>
        <begin position="222"/>
        <end position="356"/>
    </location>
</feature>
<dbReference type="InterPro" id="IPR016039">
    <property type="entry name" value="Thiolase-like"/>
</dbReference>
<feature type="domain" description="Chalcone/stilbene synthase N-terminal" evidence="4">
    <location>
        <begin position="4"/>
        <end position="213"/>
    </location>
</feature>
<proteinExistence type="inferred from homology"/>
<dbReference type="PIRSF" id="PIRSF000451">
    <property type="entry name" value="PKS_III"/>
    <property type="match status" value="1"/>
</dbReference>
<evidence type="ECO:0000259" key="5">
    <source>
        <dbReference type="Pfam" id="PF02797"/>
    </source>
</evidence>
<comment type="similarity">
    <text evidence="1">Belongs to the thiolase-like superfamily. Chalcone/stilbene synthases family.</text>
</comment>
<sequence>MDTSIVSIGLSNPGKPIPQTEIARFMQKAHQLDERESRRLQIFYRMSGIETRHSVLEDFEKNDFEDFTFFPKNKELSPFPGTKARMEVFQKKVPELAAQAVRSALDQVVISPKEITHLVLVSCTGMVAPGVELELMKSLGLSDTIERFCIHFMGCYAAFTGLRLADKILKAEPEAKVLLVSVELCTLHFQKEYTEDNVLANSLFGDGAAAALVMKSNHGLKLKHSLSQVLWEGEQDMAWSIGDFGFEMRLSQYIPSLLDQGIRRLKSIFEVQFGLSKISNFAIHPGGKQILQKVQEAFGWPKECNFHASQVLNQFGNMSSASILFVLDRMLRDPEIQGDILAMGFGPGLTLETFQMEKR</sequence>
<dbReference type="Proteomes" id="UP000073816">
    <property type="component" value="Chromosome"/>
</dbReference>
<dbReference type="Gene3D" id="3.40.47.10">
    <property type="match status" value="2"/>
</dbReference>
<dbReference type="OrthoDB" id="9786288at2"/>
<organism evidence="6 7">
    <name type="scientific">Algoriphagus sanaruensis</name>
    <dbReference type="NCBI Taxonomy" id="1727163"/>
    <lineage>
        <taxon>Bacteria</taxon>
        <taxon>Pseudomonadati</taxon>
        <taxon>Bacteroidota</taxon>
        <taxon>Cytophagia</taxon>
        <taxon>Cytophagales</taxon>
        <taxon>Cyclobacteriaceae</taxon>
        <taxon>Algoriphagus</taxon>
    </lineage>
</organism>
<gene>
    <name evidence="6" type="ORF">AO498_03590</name>
</gene>
<accession>A0A142EK14</accession>
<protein>
    <submittedName>
        <fullName evidence="6">Naringenin-chalcone synthase</fullName>
    </submittedName>
</protein>
<dbReference type="STRING" id="1727163.AO498_03590"/>
<dbReference type="CDD" id="cd00831">
    <property type="entry name" value="CHS_like"/>
    <property type="match status" value="1"/>
</dbReference>
<dbReference type="PATRIC" id="fig|1727163.4.peg.744"/>
<reference evidence="6 7" key="2">
    <citation type="journal article" date="2016" name="Genome Announc.">
        <title>Complete Genome Sequence of Algoriphagus sp. Strain M8-2, Isolated from a Brackish Lake.</title>
        <authorList>
            <person name="Muraguchi Y."/>
            <person name="Kushimoto K."/>
            <person name="Ohtsubo Y."/>
            <person name="Suzuki T."/>
            <person name="Dohra H."/>
            <person name="Kimbara K."/>
            <person name="Shintani M."/>
        </authorList>
    </citation>
    <scope>NUCLEOTIDE SEQUENCE [LARGE SCALE GENOMIC DNA]</scope>
    <source>
        <strain evidence="6 7">M8-2</strain>
    </source>
</reference>
<dbReference type="PANTHER" id="PTHR11877">
    <property type="entry name" value="HYDROXYMETHYLGLUTARYL-COA SYNTHASE"/>
    <property type="match status" value="1"/>
</dbReference>
<evidence type="ECO:0000259" key="4">
    <source>
        <dbReference type="Pfam" id="PF00195"/>
    </source>
</evidence>
<dbReference type="SUPFAM" id="SSF53901">
    <property type="entry name" value="Thiolase-like"/>
    <property type="match status" value="2"/>
</dbReference>